<evidence type="ECO:0000256" key="1">
    <source>
        <dbReference type="ARBA" id="ARBA00004496"/>
    </source>
</evidence>
<dbReference type="Gene3D" id="3.40.1170.60">
    <property type="match status" value="1"/>
</dbReference>
<protein>
    <recommendedName>
        <fullName evidence="17">DNA polymerase IV</fullName>
        <shortName evidence="17">Pol IV</shortName>
        <ecNumber evidence="17">2.7.7.7</ecNumber>
    </recommendedName>
</protein>
<keyword evidence="12 17" id="KW-0239">DNA-directed DNA polymerase</keyword>
<evidence type="ECO:0000256" key="4">
    <source>
        <dbReference type="ARBA" id="ARBA00022457"/>
    </source>
</evidence>
<keyword evidence="4 17" id="KW-0515">Mutator protein</keyword>
<feature type="binding site" evidence="17">
    <location>
        <position position="27"/>
    </location>
    <ligand>
        <name>Mg(2+)</name>
        <dbReference type="ChEBI" id="CHEBI:18420"/>
    </ligand>
</feature>
<dbReference type="NCBIfam" id="NF002677">
    <property type="entry name" value="PRK02406.1"/>
    <property type="match status" value="1"/>
</dbReference>
<evidence type="ECO:0000256" key="10">
    <source>
        <dbReference type="ARBA" id="ARBA00022763"/>
    </source>
</evidence>
<keyword evidence="9 17" id="KW-0479">Metal-binding</keyword>
<dbReference type="SUPFAM" id="SSF100879">
    <property type="entry name" value="Lesion bypass DNA polymerase (Y-family), little finger domain"/>
    <property type="match status" value="1"/>
</dbReference>
<dbReference type="Pfam" id="PF11799">
    <property type="entry name" value="IMS_C"/>
    <property type="match status" value="1"/>
</dbReference>
<dbReference type="InterPro" id="IPR001126">
    <property type="entry name" value="UmuC"/>
</dbReference>
<dbReference type="Gene3D" id="3.30.1490.100">
    <property type="entry name" value="DNA polymerase, Y-family, little finger domain"/>
    <property type="match status" value="1"/>
</dbReference>
<evidence type="ECO:0000256" key="8">
    <source>
        <dbReference type="ARBA" id="ARBA00022705"/>
    </source>
</evidence>
<dbReference type="Pfam" id="PF00817">
    <property type="entry name" value="IMS"/>
    <property type="match status" value="1"/>
</dbReference>
<dbReference type="GO" id="GO:0006261">
    <property type="term" value="P:DNA-templated DNA replication"/>
    <property type="evidence" value="ECO:0007669"/>
    <property type="project" value="UniProtKB-UniRule"/>
</dbReference>
<dbReference type="SUPFAM" id="SSF56672">
    <property type="entry name" value="DNA/RNA polymerases"/>
    <property type="match status" value="1"/>
</dbReference>
<dbReference type="FunFam" id="1.10.150.20:FF:000019">
    <property type="entry name" value="DNA polymerase IV"/>
    <property type="match status" value="1"/>
</dbReference>
<dbReference type="HAMAP" id="MF_01113">
    <property type="entry name" value="DNApol_IV"/>
    <property type="match status" value="1"/>
</dbReference>
<evidence type="ECO:0000256" key="16">
    <source>
        <dbReference type="ARBA" id="ARBA00049244"/>
    </source>
</evidence>
<dbReference type="PANTHER" id="PTHR11076:SF33">
    <property type="entry name" value="DNA POLYMERASE KAPPA"/>
    <property type="match status" value="1"/>
</dbReference>
<feature type="domain" description="UmuC" evidence="18">
    <location>
        <begin position="23"/>
        <end position="203"/>
    </location>
</feature>
<dbReference type="Gene3D" id="1.10.150.20">
    <property type="entry name" value="5' to 3' exonuclease, C-terminal subdomain"/>
    <property type="match status" value="1"/>
</dbReference>
<proteinExistence type="inferred from homology"/>
<comment type="caution">
    <text evidence="19">The sequence shown here is derived from an EMBL/GenBank/DDBJ whole genome shotgun (WGS) entry which is preliminary data.</text>
</comment>
<evidence type="ECO:0000256" key="14">
    <source>
        <dbReference type="ARBA" id="ARBA00023204"/>
    </source>
</evidence>
<name>A0A7W7YZ95_9HYPH</name>
<comment type="subcellular location">
    <subcellularLocation>
        <location evidence="1 17">Cytoplasm</location>
    </subcellularLocation>
</comment>
<dbReference type="GO" id="GO:0005829">
    <property type="term" value="C:cytosol"/>
    <property type="evidence" value="ECO:0007669"/>
    <property type="project" value="TreeGrafter"/>
</dbReference>
<evidence type="ECO:0000256" key="11">
    <source>
        <dbReference type="ARBA" id="ARBA00022842"/>
    </source>
</evidence>
<evidence type="ECO:0000256" key="9">
    <source>
        <dbReference type="ARBA" id="ARBA00022723"/>
    </source>
</evidence>
<sequence>MQPITSSEIEAQKPDREDRVRRIIHVDMDAFYASVEQRDNPELRGKPVAVGGAAARGVVAAASYEARAFGVRSALPSITAKRRCPDLIFVPPRFDVYRAVSSQIHAIFAEYTDLIEPLSLDEAYLDVTDNKHGIAIATEIATRIRGRIKDVTGLNASAGISYCKFLAKMASDLNKPNGQAVITPKHGPTFVEGLAVKKFHGVGPATAAKMERLGILTGADLREKSLAFLQEHFGKSGVWYYNISRGIDDRPIRPNRERKSVGAEDTFMTDIVDLDAARAEISPLVDKVWRHCEAKNLYGRSVTLKVKYADFQIITRSRTEASPFGAPGEVVATVQALLDPLFPTAKGIRLLGVTLSSFTDEAANGSAGQLQFEI</sequence>
<comment type="catalytic activity">
    <reaction evidence="16 17">
        <text>DNA(n) + a 2'-deoxyribonucleoside 5'-triphosphate = DNA(n+1) + diphosphate</text>
        <dbReference type="Rhea" id="RHEA:22508"/>
        <dbReference type="Rhea" id="RHEA-COMP:17339"/>
        <dbReference type="Rhea" id="RHEA-COMP:17340"/>
        <dbReference type="ChEBI" id="CHEBI:33019"/>
        <dbReference type="ChEBI" id="CHEBI:61560"/>
        <dbReference type="ChEBI" id="CHEBI:173112"/>
        <dbReference type="EC" id="2.7.7.7"/>
    </reaction>
</comment>
<keyword evidence="13 17" id="KW-0238">DNA-binding</keyword>
<keyword evidence="20" id="KW-1185">Reference proteome</keyword>
<evidence type="ECO:0000256" key="3">
    <source>
        <dbReference type="ARBA" id="ARBA00011245"/>
    </source>
</evidence>
<keyword evidence="14 17" id="KW-0234">DNA repair</keyword>
<feature type="active site" evidence="17">
    <location>
        <position position="122"/>
    </location>
</feature>
<evidence type="ECO:0000256" key="15">
    <source>
        <dbReference type="ARBA" id="ARBA00025589"/>
    </source>
</evidence>
<comment type="function">
    <text evidence="15 17">Poorly processive, error-prone DNA polymerase involved in untargeted mutagenesis. Copies undamaged DNA at stalled replication forks, which arise in vivo from mismatched or misaligned primer ends. These misaligned primers can be extended by PolIV. Exhibits no 3'-5' exonuclease (proofreading) activity. May be involved in translesional synthesis, in conjunction with the beta clamp from PolIII.</text>
</comment>
<evidence type="ECO:0000256" key="2">
    <source>
        <dbReference type="ARBA" id="ARBA00010945"/>
    </source>
</evidence>
<comment type="similarity">
    <text evidence="2 17">Belongs to the DNA polymerase type-Y family.</text>
</comment>
<keyword evidence="10 17" id="KW-0227">DNA damage</keyword>
<dbReference type="GO" id="GO:0003684">
    <property type="term" value="F:damaged DNA binding"/>
    <property type="evidence" value="ECO:0007669"/>
    <property type="project" value="InterPro"/>
</dbReference>
<evidence type="ECO:0000256" key="17">
    <source>
        <dbReference type="HAMAP-Rule" id="MF_01113"/>
    </source>
</evidence>
<keyword evidence="6 17" id="KW-0808">Transferase</keyword>
<keyword evidence="5 17" id="KW-0963">Cytoplasm</keyword>
<comment type="subunit">
    <text evidence="3 17">Monomer.</text>
</comment>
<dbReference type="InterPro" id="IPR050116">
    <property type="entry name" value="DNA_polymerase-Y"/>
</dbReference>
<dbReference type="Pfam" id="PF21999">
    <property type="entry name" value="IMS_HHH_1"/>
    <property type="match status" value="1"/>
</dbReference>
<reference evidence="19 20" key="1">
    <citation type="submission" date="2020-08" db="EMBL/GenBank/DDBJ databases">
        <title>Genomic Encyclopedia of Type Strains, Phase IV (KMG-IV): sequencing the most valuable type-strain genomes for metagenomic binning, comparative biology and taxonomic classification.</title>
        <authorList>
            <person name="Goeker M."/>
        </authorList>
    </citation>
    <scope>NUCLEOTIDE SEQUENCE [LARGE SCALE GENOMIC DNA]</scope>
    <source>
        <strain evidence="19 20">DSM 21319</strain>
    </source>
</reference>
<dbReference type="InterPro" id="IPR036775">
    <property type="entry name" value="DNA_pol_Y-fam_lit_finger_sf"/>
</dbReference>
<evidence type="ECO:0000259" key="18">
    <source>
        <dbReference type="PROSITE" id="PS50173"/>
    </source>
</evidence>
<dbReference type="FunFam" id="3.30.1490.100:FF:000004">
    <property type="entry name" value="DNA polymerase IV"/>
    <property type="match status" value="1"/>
</dbReference>
<accession>A0A7W7YZ95</accession>
<keyword evidence="7 17" id="KW-0548">Nucleotidyltransferase</keyword>
<dbReference type="GO" id="GO:0000287">
    <property type="term" value="F:magnesium ion binding"/>
    <property type="evidence" value="ECO:0007669"/>
    <property type="project" value="UniProtKB-UniRule"/>
</dbReference>
<dbReference type="PANTHER" id="PTHR11076">
    <property type="entry name" value="DNA REPAIR POLYMERASE UMUC / TRANSFERASE FAMILY MEMBER"/>
    <property type="match status" value="1"/>
</dbReference>
<dbReference type="EC" id="2.7.7.7" evidence="17"/>
<evidence type="ECO:0000256" key="12">
    <source>
        <dbReference type="ARBA" id="ARBA00022932"/>
    </source>
</evidence>
<dbReference type="EMBL" id="JACHIK010000026">
    <property type="protein sequence ID" value="MBB5045043.1"/>
    <property type="molecule type" value="Genomic_DNA"/>
</dbReference>
<keyword evidence="8 17" id="KW-0235">DNA replication</keyword>
<dbReference type="Gene3D" id="3.30.70.270">
    <property type="match status" value="1"/>
</dbReference>
<dbReference type="GO" id="GO:0006281">
    <property type="term" value="P:DNA repair"/>
    <property type="evidence" value="ECO:0007669"/>
    <property type="project" value="UniProtKB-UniRule"/>
</dbReference>
<evidence type="ECO:0000313" key="20">
    <source>
        <dbReference type="Proteomes" id="UP000535406"/>
    </source>
</evidence>
<comment type="cofactor">
    <cofactor evidence="17">
        <name>Mg(2+)</name>
        <dbReference type="ChEBI" id="CHEBI:18420"/>
    </cofactor>
    <text evidence="17">Binds 2 magnesium ions per subunit.</text>
</comment>
<evidence type="ECO:0000313" key="19">
    <source>
        <dbReference type="EMBL" id="MBB5045043.1"/>
    </source>
</evidence>
<evidence type="ECO:0000256" key="13">
    <source>
        <dbReference type="ARBA" id="ARBA00023125"/>
    </source>
</evidence>
<dbReference type="FunFam" id="3.40.1170.60:FF:000001">
    <property type="entry name" value="DNA polymerase IV"/>
    <property type="match status" value="1"/>
</dbReference>
<evidence type="ECO:0000256" key="7">
    <source>
        <dbReference type="ARBA" id="ARBA00022695"/>
    </source>
</evidence>
<dbReference type="GO" id="GO:0003887">
    <property type="term" value="F:DNA-directed DNA polymerase activity"/>
    <property type="evidence" value="ECO:0007669"/>
    <property type="project" value="UniProtKB-UniRule"/>
</dbReference>
<organism evidence="19 20">
    <name type="scientific">Shinella fusca</name>
    <dbReference type="NCBI Taxonomy" id="544480"/>
    <lineage>
        <taxon>Bacteria</taxon>
        <taxon>Pseudomonadati</taxon>
        <taxon>Pseudomonadota</taxon>
        <taxon>Alphaproteobacteria</taxon>
        <taxon>Hyphomicrobiales</taxon>
        <taxon>Rhizobiaceae</taxon>
        <taxon>Shinella</taxon>
    </lineage>
</organism>
<dbReference type="InterPro" id="IPR043502">
    <property type="entry name" value="DNA/RNA_pol_sf"/>
</dbReference>
<dbReference type="PROSITE" id="PS50173">
    <property type="entry name" value="UMUC"/>
    <property type="match status" value="1"/>
</dbReference>
<feature type="binding site" evidence="17">
    <location>
        <position position="121"/>
    </location>
    <ligand>
        <name>Mg(2+)</name>
        <dbReference type="ChEBI" id="CHEBI:18420"/>
    </ligand>
</feature>
<dbReference type="AlphaFoldDB" id="A0A7W7YZ95"/>
<dbReference type="InterPro" id="IPR043128">
    <property type="entry name" value="Rev_trsase/Diguanyl_cyclase"/>
</dbReference>
<keyword evidence="11 17" id="KW-0460">Magnesium</keyword>
<evidence type="ECO:0000256" key="6">
    <source>
        <dbReference type="ARBA" id="ARBA00022679"/>
    </source>
</evidence>
<feature type="site" description="Substrate discrimination" evidence="17">
    <location>
        <position position="32"/>
    </location>
</feature>
<dbReference type="InterPro" id="IPR053848">
    <property type="entry name" value="IMS_HHH_1"/>
</dbReference>
<dbReference type="Proteomes" id="UP000535406">
    <property type="component" value="Unassembled WGS sequence"/>
</dbReference>
<dbReference type="GO" id="GO:0042276">
    <property type="term" value="P:error-prone translesion synthesis"/>
    <property type="evidence" value="ECO:0007669"/>
    <property type="project" value="TreeGrafter"/>
</dbReference>
<dbReference type="GO" id="GO:0009432">
    <property type="term" value="P:SOS response"/>
    <property type="evidence" value="ECO:0007669"/>
    <property type="project" value="UniProtKB-ARBA"/>
</dbReference>
<dbReference type="InterPro" id="IPR022880">
    <property type="entry name" value="DNApol_IV"/>
</dbReference>
<dbReference type="CDD" id="cd03586">
    <property type="entry name" value="PolY_Pol_IV_kappa"/>
    <property type="match status" value="1"/>
</dbReference>
<dbReference type="InterPro" id="IPR017961">
    <property type="entry name" value="DNA_pol_Y-fam_little_finger"/>
</dbReference>
<evidence type="ECO:0000256" key="5">
    <source>
        <dbReference type="ARBA" id="ARBA00022490"/>
    </source>
</evidence>
<gene>
    <name evidence="17" type="primary">dinB</name>
    <name evidence="19" type="ORF">HNQ66_004471</name>
</gene>
<dbReference type="RefSeq" id="WP_184146890.1">
    <property type="nucleotide sequence ID" value="NZ_JACHIK010000026.1"/>
</dbReference>